<evidence type="ECO:0000256" key="1">
    <source>
        <dbReference type="SAM" id="Phobius"/>
    </source>
</evidence>
<name>A0A9W9TGK5_PENCI</name>
<dbReference type="OrthoDB" id="4365727at2759"/>
<protein>
    <submittedName>
        <fullName evidence="2">Uncharacterized protein</fullName>
    </submittedName>
</protein>
<keyword evidence="1" id="KW-0472">Membrane</keyword>
<dbReference type="GeneID" id="81387659"/>
<dbReference type="Proteomes" id="UP001147733">
    <property type="component" value="Unassembled WGS sequence"/>
</dbReference>
<reference evidence="2" key="1">
    <citation type="submission" date="2022-11" db="EMBL/GenBank/DDBJ databases">
        <authorList>
            <person name="Petersen C."/>
        </authorList>
    </citation>
    <scope>NUCLEOTIDE SEQUENCE</scope>
    <source>
        <strain evidence="2">IBT 23319</strain>
    </source>
</reference>
<accession>A0A9W9TGK5</accession>
<dbReference type="RefSeq" id="XP_056495623.1">
    <property type="nucleotide sequence ID" value="XM_056648492.1"/>
</dbReference>
<sequence length="115" mass="12688">MSTSSSESSSSDEYGVTPAPLEHNLSKEVLNLYVERVRISLQAENYGIDENAHKSAHAVIYLLTSDGNSVELNMGSPSARTFIGKMMIRQHMILLVWDVGTGFMTALIIIREMAL</sequence>
<keyword evidence="3" id="KW-1185">Reference proteome</keyword>
<reference evidence="2" key="2">
    <citation type="journal article" date="2023" name="IMA Fungus">
        <title>Comparative genomic study of the Penicillium genus elucidates a diverse pangenome and 15 lateral gene transfer events.</title>
        <authorList>
            <person name="Petersen C."/>
            <person name="Sorensen T."/>
            <person name="Nielsen M.R."/>
            <person name="Sondergaard T.E."/>
            <person name="Sorensen J.L."/>
            <person name="Fitzpatrick D.A."/>
            <person name="Frisvad J.C."/>
            <person name="Nielsen K.L."/>
        </authorList>
    </citation>
    <scope>NUCLEOTIDE SEQUENCE</scope>
    <source>
        <strain evidence="2">IBT 23319</strain>
    </source>
</reference>
<gene>
    <name evidence="2" type="ORF">N7469_009587</name>
</gene>
<evidence type="ECO:0000313" key="2">
    <source>
        <dbReference type="EMBL" id="KAJ5220700.1"/>
    </source>
</evidence>
<keyword evidence="1" id="KW-0812">Transmembrane</keyword>
<evidence type="ECO:0000313" key="3">
    <source>
        <dbReference type="Proteomes" id="UP001147733"/>
    </source>
</evidence>
<comment type="caution">
    <text evidence="2">The sequence shown here is derived from an EMBL/GenBank/DDBJ whole genome shotgun (WGS) entry which is preliminary data.</text>
</comment>
<keyword evidence="1" id="KW-1133">Transmembrane helix</keyword>
<dbReference type="AlphaFoldDB" id="A0A9W9TGK5"/>
<dbReference type="EMBL" id="JAPQKT010000009">
    <property type="protein sequence ID" value="KAJ5220700.1"/>
    <property type="molecule type" value="Genomic_DNA"/>
</dbReference>
<feature type="transmembrane region" description="Helical" evidence="1">
    <location>
        <begin position="92"/>
        <end position="110"/>
    </location>
</feature>
<organism evidence="2 3">
    <name type="scientific">Penicillium citrinum</name>
    <dbReference type="NCBI Taxonomy" id="5077"/>
    <lineage>
        <taxon>Eukaryota</taxon>
        <taxon>Fungi</taxon>
        <taxon>Dikarya</taxon>
        <taxon>Ascomycota</taxon>
        <taxon>Pezizomycotina</taxon>
        <taxon>Eurotiomycetes</taxon>
        <taxon>Eurotiomycetidae</taxon>
        <taxon>Eurotiales</taxon>
        <taxon>Aspergillaceae</taxon>
        <taxon>Penicillium</taxon>
    </lineage>
</organism>
<proteinExistence type="predicted"/>